<dbReference type="Proteomes" id="UP000823616">
    <property type="component" value="Unassembled WGS sequence"/>
</dbReference>
<sequence>MEDVREFESKLSQAVQDKRQNLEMVYLPQMNKDLQLMVSACNTVLNALIKKSVFHNSSAHYDARIDEILPPSVEPVNNDKEKVYELGSRFGQYLAMLDYVVHYFQFSCDYLTPPRIAKLNALLRTFNWDALLLSSENPNTASFAEILQNFKRCGDNLAINIVFDGVSQLSRAQASVLKTLKMLSDFQRELYKLNVRSSVIPRTGLPPDAPANNDSLRAVKKVFPNTMRDEPFYTELIREIFLENSGPEAEKRRADVFARLEVAKSASKKKEETEFDARGELASGFRALGGNSQQLVLLINKLAENQKVLQAAQVTFFTRLRDLFRKAFNLPAEDLEIPITVTDPATQAKKREIIRFNQFLETLRRKARLFAGFSAKGSAVWQKLDAMTDDQLLDILSKNISELNALLRQCDGMDEYFKSSVKGEAKSKIRGIKIEISALRNTFLKANRIRADYSARMEEQEQLKRLGIL</sequence>
<name>A0A9D9EM57_9SPIR</name>
<dbReference type="EMBL" id="JADIMS010000076">
    <property type="protein sequence ID" value="MBO8450372.1"/>
    <property type="molecule type" value="Genomic_DNA"/>
</dbReference>
<accession>A0A9D9EM57</accession>
<reference evidence="1" key="1">
    <citation type="submission" date="2020-10" db="EMBL/GenBank/DDBJ databases">
        <authorList>
            <person name="Gilroy R."/>
        </authorList>
    </citation>
    <scope>NUCLEOTIDE SEQUENCE</scope>
    <source>
        <strain evidence="1">B3-4054</strain>
    </source>
</reference>
<reference evidence="1" key="2">
    <citation type="journal article" date="2021" name="PeerJ">
        <title>Extensive microbial diversity within the chicken gut microbiome revealed by metagenomics and culture.</title>
        <authorList>
            <person name="Gilroy R."/>
            <person name="Ravi A."/>
            <person name="Getino M."/>
            <person name="Pursley I."/>
            <person name="Horton D.L."/>
            <person name="Alikhan N.F."/>
            <person name="Baker D."/>
            <person name="Gharbi K."/>
            <person name="Hall N."/>
            <person name="Watson M."/>
            <person name="Adriaenssens E.M."/>
            <person name="Foster-Nyarko E."/>
            <person name="Jarju S."/>
            <person name="Secka A."/>
            <person name="Antonio M."/>
            <person name="Oren A."/>
            <person name="Chaudhuri R.R."/>
            <person name="La Ragione R."/>
            <person name="Hildebrand F."/>
            <person name="Pallen M.J."/>
        </authorList>
    </citation>
    <scope>NUCLEOTIDE SEQUENCE</scope>
    <source>
        <strain evidence="1">B3-4054</strain>
    </source>
</reference>
<dbReference type="AlphaFoldDB" id="A0A9D9EM57"/>
<protein>
    <submittedName>
        <fullName evidence="1">Uncharacterized protein</fullName>
    </submittedName>
</protein>
<evidence type="ECO:0000313" key="2">
    <source>
        <dbReference type="Proteomes" id="UP000823616"/>
    </source>
</evidence>
<evidence type="ECO:0000313" key="1">
    <source>
        <dbReference type="EMBL" id="MBO8450372.1"/>
    </source>
</evidence>
<organism evidence="1 2">
    <name type="scientific">Candidatus Avitreponema avistercoris</name>
    <dbReference type="NCBI Taxonomy" id="2840705"/>
    <lineage>
        <taxon>Bacteria</taxon>
        <taxon>Pseudomonadati</taxon>
        <taxon>Spirochaetota</taxon>
        <taxon>Spirochaetia</taxon>
        <taxon>Spirochaetales</taxon>
        <taxon>Candidatus Avitreponema</taxon>
    </lineage>
</organism>
<gene>
    <name evidence="1" type="ORF">IAA96_04620</name>
</gene>
<comment type="caution">
    <text evidence="1">The sequence shown here is derived from an EMBL/GenBank/DDBJ whole genome shotgun (WGS) entry which is preliminary data.</text>
</comment>
<proteinExistence type="predicted"/>